<dbReference type="AlphaFoldDB" id="A0A1E7FYC5"/>
<organism evidence="1 2">
    <name type="scientific">Fragilariopsis cylindrus CCMP1102</name>
    <dbReference type="NCBI Taxonomy" id="635003"/>
    <lineage>
        <taxon>Eukaryota</taxon>
        <taxon>Sar</taxon>
        <taxon>Stramenopiles</taxon>
        <taxon>Ochrophyta</taxon>
        <taxon>Bacillariophyta</taxon>
        <taxon>Bacillariophyceae</taxon>
        <taxon>Bacillariophycidae</taxon>
        <taxon>Bacillariales</taxon>
        <taxon>Bacillariaceae</taxon>
        <taxon>Fragilariopsis</taxon>
    </lineage>
</organism>
<reference evidence="1 2" key="1">
    <citation type="submission" date="2016-09" db="EMBL/GenBank/DDBJ databases">
        <title>Extensive genetic diversity and differential bi-allelic expression allows diatom success in the polar Southern Ocean.</title>
        <authorList>
            <consortium name="DOE Joint Genome Institute"/>
            <person name="Mock T."/>
            <person name="Otillar R.P."/>
            <person name="Strauss J."/>
            <person name="Dupont C."/>
            <person name="Frickenhaus S."/>
            <person name="Maumus F."/>
            <person name="Mcmullan M."/>
            <person name="Sanges R."/>
            <person name="Schmutz J."/>
            <person name="Toseland A."/>
            <person name="Valas R."/>
            <person name="Veluchamy A."/>
            <person name="Ward B.J."/>
            <person name="Allen A."/>
            <person name="Barry K."/>
            <person name="Falciatore A."/>
            <person name="Ferrante M."/>
            <person name="Fortunato A.E."/>
            <person name="Gloeckner G."/>
            <person name="Gruber A."/>
            <person name="Hipkin R."/>
            <person name="Janech M."/>
            <person name="Kroth P."/>
            <person name="Leese F."/>
            <person name="Lindquist E."/>
            <person name="Lyon B.R."/>
            <person name="Martin J."/>
            <person name="Mayer C."/>
            <person name="Parker M."/>
            <person name="Quesneville H."/>
            <person name="Raymond J."/>
            <person name="Uhlig C."/>
            <person name="Valentin K.U."/>
            <person name="Worden A.Z."/>
            <person name="Armbrust E.V."/>
            <person name="Bowler C."/>
            <person name="Green B."/>
            <person name="Moulton V."/>
            <person name="Van Oosterhout C."/>
            <person name="Grigoriev I."/>
        </authorList>
    </citation>
    <scope>NUCLEOTIDE SEQUENCE [LARGE SCALE GENOMIC DNA]</scope>
    <source>
        <strain evidence="1 2">CCMP1102</strain>
    </source>
</reference>
<gene>
    <name evidence="1" type="ORF">FRACYDRAFT_233317</name>
</gene>
<proteinExistence type="predicted"/>
<sequence length="151" mass="16784">MCDKSVGFACLHHMHDIFSDNLIYCAERYVKVKAEGEPDGYFDKIVLNLPIINNAPMFSPDDVYRPIDTSLLDMGGSGSRSEDIALACSQGFVVDDSNKPAPEYVPAEDVVIDITSNLYGQTWGWDGTCHQKPHTIIQMKVLESKTISRVI</sequence>
<dbReference type="OrthoDB" id="5876240at2759"/>
<dbReference type="InParanoid" id="A0A1E7FYC5"/>
<evidence type="ECO:0000313" key="2">
    <source>
        <dbReference type="Proteomes" id="UP000095751"/>
    </source>
</evidence>
<keyword evidence="2" id="KW-1185">Reference proteome</keyword>
<accession>A0A1E7FYC5</accession>
<name>A0A1E7FYC5_9STRA</name>
<dbReference type="EMBL" id="KV784353">
    <property type="protein sequence ID" value="OEU23148.1"/>
    <property type="molecule type" value="Genomic_DNA"/>
</dbReference>
<dbReference type="KEGG" id="fcy:FRACYDRAFT_233317"/>
<evidence type="ECO:0000313" key="1">
    <source>
        <dbReference type="EMBL" id="OEU23148.1"/>
    </source>
</evidence>
<protein>
    <submittedName>
        <fullName evidence="1">Uncharacterized protein</fullName>
    </submittedName>
</protein>
<dbReference type="Proteomes" id="UP000095751">
    <property type="component" value="Unassembled WGS sequence"/>
</dbReference>